<feature type="domain" description="Kazal-like" evidence="6">
    <location>
        <begin position="3"/>
        <end position="58"/>
    </location>
</feature>
<dbReference type="GO" id="GO:0004867">
    <property type="term" value="F:serine-type endopeptidase inhibitor activity"/>
    <property type="evidence" value="ECO:0007669"/>
    <property type="project" value="UniProtKB-KW"/>
</dbReference>
<evidence type="ECO:0000256" key="1">
    <source>
        <dbReference type="ARBA" id="ARBA00004613"/>
    </source>
</evidence>
<dbReference type="InterPro" id="IPR001239">
    <property type="entry name" value="Prot_inh_Kazal-m"/>
</dbReference>
<keyword evidence="4" id="KW-0722">Serine protease inhibitor</keyword>
<organism evidence="7 8">
    <name type="scientific">Anolis carolinensis</name>
    <name type="common">Green anole</name>
    <name type="synonym">American chameleon</name>
    <dbReference type="NCBI Taxonomy" id="28377"/>
    <lineage>
        <taxon>Eukaryota</taxon>
        <taxon>Metazoa</taxon>
        <taxon>Chordata</taxon>
        <taxon>Craniata</taxon>
        <taxon>Vertebrata</taxon>
        <taxon>Euteleostomi</taxon>
        <taxon>Lepidosauria</taxon>
        <taxon>Squamata</taxon>
        <taxon>Bifurcata</taxon>
        <taxon>Unidentata</taxon>
        <taxon>Episquamata</taxon>
        <taxon>Toxicofera</taxon>
        <taxon>Iguania</taxon>
        <taxon>Dactyloidae</taxon>
        <taxon>Anolis</taxon>
    </lineage>
</organism>
<evidence type="ECO:0000256" key="3">
    <source>
        <dbReference type="ARBA" id="ARBA00022690"/>
    </source>
</evidence>
<reference evidence="7" key="2">
    <citation type="submission" date="2025-08" db="UniProtKB">
        <authorList>
            <consortium name="Ensembl"/>
        </authorList>
    </citation>
    <scope>IDENTIFICATION</scope>
</reference>
<keyword evidence="8" id="KW-1185">Reference proteome</keyword>
<keyword evidence="3" id="KW-0646">Protease inhibitor</keyword>
<evidence type="ECO:0000313" key="8">
    <source>
        <dbReference type="Proteomes" id="UP000001646"/>
    </source>
</evidence>
<dbReference type="PANTHER" id="PTHR47499:SF1">
    <property type="entry name" value="SERINE PROTEASE INHIBITOR KAZAL-TYPE 7"/>
    <property type="match status" value="1"/>
</dbReference>
<dbReference type="InParanoid" id="R4GCG8"/>
<keyword evidence="5" id="KW-1015">Disulfide bond</keyword>
<name>R4GCG8_ANOCA</name>
<evidence type="ECO:0000256" key="2">
    <source>
        <dbReference type="ARBA" id="ARBA00022525"/>
    </source>
</evidence>
<feature type="domain" description="Kazal-like" evidence="6">
    <location>
        <begin position="60"/>
        <end position="110"/>
    </location>
</feature>
<dbReference type="InterPro" id="IPR050159">
    <property type="entry name" value="Kazal-type_SerProtInhib"/>
</dbReference>
<dbReference type="InterPro" id="IPR036058">
    <property type="entry name" value="Kazal_dom_sf"/>
</dbReference>
<dbReference type="PANTHER" id="PTHR47499">
    <property type="entry name" value="SERINE PROTEASE INHIBITOR KAZAL-TYPE 7 SPINK7"/>
    <property type="match status" value="1"/>
</dbReference>
<dbReference type="Gene3D" id="3.30.60.30">
    <property type="match status" value="2"/>
</dbReference>
<dbReference type="eggNOG" id="KOG3649">
    <property type="taxonomic scope" value="Eukaryota"/>
</dbReference>
<evidence type="ECO:0000259" key="6">
    <source>
        <dbReference type="PROSITE" id="PS51465"/>
    </source>
</evidence>
<protein>
    <recommendedName>
        <fullName evidence="6">Kazal-like domain-containing protein</fullName>
    </recommendedName>
</protein>
<sequence length="122" mass="13271">GPTPKIVDCSKFPEPPKGKGAPCPLLYAPVCGTDGNTYDNTCLLCAKIRLIRRVESRSLIRFTEPPNGNIVLCPRLYNPLCGTDGKTYANTCFLCSLLTGEKKISGALWEIKHWLALSTPGC</sequence>
<evidence type="ECO:0000256" key="5">
    <source>
        <dbReference type="ARBA" id="ARBA00023157"/>
    </source>
</evidence>
<dbReference type="PRINTS" id="PR00290">
    <property type="entry name" value="KAZALINHBTR"/>
</dbReference>
<dbReference type="InterPro" id="IPR002350">
    <property type="entry name" value="Kazal_dom"/>
</dbReference>
<dbReference type="SUPFAM" id="SSF100895">
    <property type="entry name" value="Kazal-type serine protease inhibitors"/>
    <property type="match status" value="2"/>
</dbReference>
<reference evidence="7" key="3">
    <citation type="submission" date="2025-09" db="UniProtKB">
        <authorList>
            <consortium name="Ensembl"/>
        </authorList>
    </citation>
    <scope>IDENTIFICATION</scope>
</reference>
<dbReference type="PROSITE" id="PS00282">
    <property type="entry name" value="KAZAL_1"/>
    <property type="match status" value="2"/>
</dbReference>
<comment type="subcellular location">
    <subcellularLocation>
        <location evidence="1">Secreted</location>
    </subcellularLocation>
</comment>
<dbReference type="GO" id="GO:0005576">
    <property type="term" value="C:extracellular region"/>
    <property type="evidence" value="ECO:0007669"/>
    <property type="project" value="UniProtKB-SubCell"/>
</dbReference>
<proteinExistence type="predicted"/>
<keyword evidence="2" id="KW-0964">Secreted</keyword>
<dbReference type="GeneTree" id="ENSGT01040000241711"/>
<dbReference type="SMART" id="SM00280">
    <property type="entry name" value="KAZAL"/>
    <property type="match status" value="2"/>
</dbReference>
<dbReference type="Proteomes" id="UP000001646">
    <property type="component" value="Chromosome 2"/>
</dbReference>
<dbReference type="PROSITE" id="PS51465">
    <property type="entry name" value="KAZAL_2"/>
    <property type="match status" value="2"/>
</dbReference>
<evidence type="ECO:0000256" key="4">
    <source>
        <dbReference type="ARBA" id="ARBA00022900"/>
    </source>
</evidence>
<reference evidence="7 8" key="1">
    <citation type="submission" date="2009-12" db="EMBL/GenBank/DDBJ databases">
        <title>The Genome Sequence of Anolis carolinensis (Green Anole Lizard).</title>
        <authorList>
            <consortium name="The Genome Sequencing Platform"/>
            <person name="Di Palma F."/>
            <person name="Alfoldi J."/>
            <person name="Heiman D."/>
            <person name="Young S."/>
            <person name="Grabherr M."/>
            <person name="Johnson J."/>
            <person name="Lander E.S."/>
            <person name="Lindblad-Toh K."/>
        </authorList>
    </citation>
    <scope>NUCLEOTIDE SEQUENCE [LARGE SCALE GENOMIC DNA]</scope>
    <source>
        <strain evidence="7 8">JBL SC #1</strain>
    </source>
</reference>
<evidence type="ECO:0000313" key="7">
    <source>
        <dbReference type="Ensembl" id="ENSACAP00000023032.2"/>
    </source>
</evidence>
<dbReference type="HOGENOM" id="CLU_087965_2_0_1"/>
<accession>R4GCG8</accession>
<dbReference type="AlphaFoldDB" id="R4GCG8"/>
<dbReference type="Bgee" id="ENSACAG00000029294">
    <property type="expression patterns" value="Expressed in ovary and 2 other cell types or tissues"/>
</dbReference>
<dbReference type="Ensembl" id="ENSACAT00000030452.2">
    <property type="protein sequence ID" value="ENSACAP00000023032.2"/>
    <property type="gene ID" value="ENSACAG00000029294.2"/>
</dbReference>
<dbReference type="Pfam" id="PF00050">
    <property type="entry name" value="Kazal_1"/>
    <property type="match status" value="2"/>
</dbReference>